<dbReference type="InParanoid" id="A0A1S3IBY3"/>
<evidence type="ECO:0000259" key="7">
    <source>
        <dbReference type="PROSITE" id="PS51059"/>
    </source>
</evidence>
<keyword evidence="5" id="KW-0539">Nucleus</keyword>
<keyword evidence="3 6" id="KW-0808">Transferase</keyword>
<name>A0A1S3IBY3_LINAN</name>
<evidence type="ECO:0000256" key="1">
    <source>
        <dbReference type="ARBA" id="ARBA00004123"/>
    </source>
</evidence>
<evidence type="ECO:0000256" key="3">
    <source>
        <dbReference type="ARBA" id="ARBA00022679"/>
    </source>
</evidence>
<protein>
    <recommendedName>
        <fullName evidence="6">Poly [ADP-ribose] polymerase</fullName>
        <shortName evidence="6">PARP</shortName>
        <ecNumber evidence="6">2.4.2.-</ecNumber>
    </recommendedName>
</protein>
<gene>
    <name evidence="9" type="primary">LOC106162868</name>
</gene>
<dbReference type="Gene3D" id="3.90.228.10">
    <property type="match status" value="1"/>
</dbReference>
<dbReference type="Proteomes" id="UP000085678">
    <property type="component" value="Unplaced"/>
</dbReference>
<keyword evidence="8" id="KW-1185">Reference proteome</keyword>
<dbReference type="InterPro" id="IPR012317">
    <property type="entry name" value="Poly(ADP-ribose)pol_cat_dom"/>
</dbReference>
<dbReference type="Pfam" id="PF00644">
    <property type="entry name" value="PARP"/>
    <property type="match status" value="1"/>
</dbReference>
<dbReference type="InterPro" id="IPR052056">
    <property type="entry name" value="Mono-ARTD/PARP"/>
</dbReference>
<dbReference type="GO" id="GO:0010629">
    <property type="term" value="P:negative regulation of gene expression"/>
    <property type="evidence" value="ECO:0007669"/>
    <property type="project" value="TreeGrafter"/>
</dbReference>
<dbReference type="GO" id="GO:0003714">
    <property type="term" value="F:transcription corepressor activity"/>
    <property type="evidence" value="ECO:0007669"/>
    <property type="project" value="TreeGrafter"/>
</dbReference>
<proteinExistence type="predicted"/>
<dbReference type="PANTHER" id="PTHR14453:SF67">
    <property type="entry name" value="POLY [ADP-RIBOSE] POLYMERASE"/>
    <property type="match status" value="1"/>
</dbReference>
<dbReference type="GeneID" id="106162868"/>
<comment type="subcellular location">
    <subcellularLocation>
        <location evidence="1">Nucleus</location>
    </subcellularLocation>
</comment>
<evidence type="ECO:0000313" key="8">
    <source>
        <dbReference type="Proteomes" id="UP000085678"/>
    </source>
</evidence>
<dbReference type="SUPFAM" id="SSF56399">
    <property type="entry name" value="ADP-ribosylation"/>
    <property type="match status" value="1"/>
</dbReference>
<dbReference type="RefSeq" id="XP_013395752.1">
    <property type="nucleotide sequence ID" value="XM_013540298.1"/>
</dbReference>
<keyword evidence="4 6" id="KW-0520">NAD</keyword>
<accession>A0A1S3IBY3</accession>
<evidence type="ECO:0000256" key="4">
    <source>
        <dbReference type="ARBA" id="ARBA00023027"/>
    </source>
</evidence>
<dbReference type="GO" id="GO:0005634">
    <property type="term" value="C:nucleus"/>
    <property type="evidence" value="ECO:0007669"/>
    <property type="project" value="UniProtKB-SubCell"/>
</dbReference>
<dbReference type="STRING" id="7574.A0A1S3IBY3"/>
<evidence type="ECO:0000256" key="6">
    <source>
        <dbReference type="RuleBase" id="RU362114"/>
    </source>
</evidence>
<dbReference type="OrthoDB" id="438889at2759"/>
<sequence>MQKDKVNAYSPIEKELWHGTGNDAAQLISNTGFKRGVGKQNGRIYGDGTYFAKDASYSLRYGSNGMLILADVLTGRSEDVGLNNRPSTPPGIDSFRAQSGEIYVIFDDAQSLPKYLVTV</sequence>
<reference evidence="9" key="1">
    <citation type="submission" date="2025-08" db="UniProtKB">
        <authorList>
            <consortium name="RefSeq"/>
        </authorList>
    </citation>
    <scope>IDENTIFICATION</scope>
    <source>
        <tissue evidence="9">Gonads</tissue>
    </source>
</reference>
<keyword evidence="2 6" id="KW-0328">Glycosyltransferase</keyword>
<dbReference type="AlphaFoldDB" id="A0A1S3IBY3"/>
<organism evidence="8 9">
    <name type="scientific">Lingula anatina</name>
    <name type="common">Brachiopod</name>
    <name type="synonym">Lingula unguis</name>
    <dbReference type="NCBI Taxonomy" id="7574"/>
    <lineage>
        <taxon>Eukaryota</taxon>
        <taxon>Metazoa</taxon>
        <taxon>Spiralia</taxon>
        <taxon>Lophotrochozoa</taxon>
        <taxon>Brachiopoda</taxon>
        <taxon>Linguliformea</taxon>
        <taxon>Lingulata</taxon>
        <taxon>Lingulida</taxon>
        <taxon>Linguloidea</taxon>
        <taxon>Lingulidae</taxon>
        <taxon>Lingula</taxon>
    </lineage>
</organism>
<dbReference type="GO" id="GO:0005737">
    <property type="term" value="C:cytoplasm"/>
    <property type="evidence" value="ECO:0007669"/>
    <property type="project" value="TreeGrafter"/>
</dbReference>
<dbReference type="KEGG" id="lak:106162868"/>
<feature type="domain" description="PARP catalytic" evidence="7">
    <location>
        <begin position="1"/>
        <end position="119"/>
    </location>
</feature>
<dbReference type="GO" id="GO:0003950">
    <property type="term" value="F:NAD+ poly-ADP-ribosyltransferase activity"/>
    <property type="evidence" value="ECO:0007669"/>
    <property type="project" value="UniProtKB-UniRule"/>
</dbReference>
<dbReference type="PANTHER" id="PTHR14453">
    <property type="entry name" value="PARP/ZINC FINGER CCCH TYPE DOMAIN CONTAINING PROTEIN"/>
    <property type="match status" value="1"/>
</dbReference>
<evidence type="ECO:0000256" key="2">
    <source>
        <dbReference type="ARBA" id="ARBA00022676"/>
    </source>
</evidence>
<dbReference type="PROSITE" id="PS51059">
    <property type="entry name" value="PARP_CATALYTIC"/>
    <property type="match status" value="1"/>
</dbReference>
<evidence type="ECO:0000313" key="9">
    <source>
        <dbReference type="RefSeq" id="XP_013395752.1"/>
    </source>
</evidence>
<evidence type="ECO:0000256" key="5">
    <source>
        <dbReference type="ARBA" id="ARBA00023242"/>
    </source>
</evidence>
<dbReference type="EC" id="2.4.2.-" evidence="6"/>